<proteinExistence type="predicted"/>
<keyword evidence="6" id="KW-1185">Reference proteome</keyword>
<dbReference type="InterPro" id="IPR016032">
    <property type="entry name" value="Sig_transdc_resp-reg_C-effctor"/>
</dbReference>
<dbReference type="InterPro" id="IPR036388">
    <property type="entry name" value="WH-like_DNA-bd_sf"/>
</dbReference>
<evidence type="ECO:0000256" key="3">
    <source>
        <dbReference type="ARBA" id="ARBA00023163"/>
    </source>
</evidence>
<dbReference type="PRINTS" id="PR00038">
    <property type="entry name" value="HTHLUXR"/>
</dbReference>
<comment type="caution">
    <text evidence="5">The sequence shown here is derived from an EMBL/GenBank/DDBJ whole genome shotgun (WGS) entry which is preliminary data.</text>
</comment>
<evidence type="ECO:0000313" key="6">
    <source>
        <dbReference type="Proteomes" id="UP000479132"/>
    </source>
</evidence>
<dbReference type="SUPFAM" id="SSF46894">
    <property type="entry name" value="C-terminal effector domain of the bipartite response regulators"/>
    <property type="match status" value="1"/>
</dbReference>
<dbReference type="PROSITE" id="PS00622">
    <property type="entry name" value="HTH_LUXR_1"/>
    <property type="match status" value="1"/>
</dbReference>
<evidence type="ECO:0000256" key="2">
    <source>
        <dbReference type="ARBA" id="ARBA00023125"/>
    </source>
</evidence>
<keyword evidence="3" id="KW-0804">Transcription</keyword>
<keyword evidence="1" id="KW-0805">Transcription regulation</keyword>
<dbReference type="GO" id="GO:0003677">
    <property type="term" value="F:DNA binding"/>
    <property type="evidence" value="ECO:0007669"/>
    <property type="project" value="UniProtKB-KW"/>
</dbReference>
<evidence type="ECO:0000259" key="4">
    <source>
        <dbReference type="PROSITE" id="PS50043"/>
    </source>
</evidence>
<evidence type="ECO:0000313" key="5">
    <source>
        <dbReference type="EMBL" id="NGP90081.1"/>
    </source>
</evidence>
<dbReference type="EMBL" id="JAALLS010000033">
    <property type="protein sequence ID" value="NGP90081.1"/>
    <property type="molecule type" value="Genomic_DNA"/>
</dbReference>
<keyword evidence="2" id="KW-0238">DNA-binding</keyword>
<dbReference type="GO" id="GO:0006355">
    <property type="term" value="P:regulation of DNA-templated transcription"/>
    <property type="evidence" value="ECO:0007669"/>
    <property type="project" value="InterPro"/>
</dbReference>
<organism evidence="5 6">
    <name type="scientific">Fodinibius halophilus</name>
    <dbReference type="NCBI Taxonomy" id="1736908"/>
    <lineage>
        <taxon>Bacteria</taxon>
        <taxon>Pseudomonadati</taxon>
        <taxon>Balneolota</taxon>
        <taxon>Balneolia</taxon>
        <taxon>Balneolales</taxon>
        <taxon>Balneolaceae</taxon>
        <taxon>Fodinibius</taxon>
    </lineage>
</organism>
<dbReference type="RefSeq" id="WP_165271310.1">
    <property type="nucleotide sequence ID" value="NZ_JAALLS010000033.1"/>
</dbReference>
<dbReference type="PANTHER" id="PTHR44688">
    <property type="entry name" value="DNA-BINDING TRANSCRIPTIONAL ACTIVATOR DEVR_DOSR"/>
    <property type="match status" value="1"/>
</dbReference>
<dbReference type="Pfam" id="PF00196">
    <property type="entry name" value="GerE"/>
    <property type="match status" value="1"/>
</dbReference>
<name>A0A6M1TDI9_9BACT</name>
<gene>
    <name evidence="5" type="ORF">G3569_17115</name>
</gene>
<dbReference type="AlphaFoldDB" id="A0A6M1TDI9"/>
<dbReference type="PROSITE" id="PS50043">
    <property type="entry name" value="HTH_LUXR_2"/>
    <property type="match status" value="1"/>
</dbReference>
<reference evidence="5 6" key="1">
    <citation type="submission" date="2020-02" db="EMBL/GenBank/DDBJ databases">
        <title>Aliifodinibius halophilus 2W32, complete genome.</title>
        <authorList>
            <person name="Li Y."/>
            <person name="Wu S."/>
        </authorList>
    </citation>
    <scope>NUCLEOTIDE SEQUENCE [LARGE SCALE GENOMIC DNA]</scope>
    <source>
        <strain evidence="5 6">2W32</strain>
    </source>
</reference>
<dbReference type="Proteomes" id="UP000479132">
    <property type="component" value="Unassembled WGS sequence"/>
</dbReference>
<dbReference type="InterPro" id="IPR000792">
    <property type="entry name" value="Tscrpt_reg_LuxR_C"/>
</dbReference>
<sequence length="93" mass="10979">MEEDISREKLRKSINCYLKALLKLSQRESEVIELIARGYSTSRIADELNLSVRTIENHRYRICKKLKLKGRGALNKWVKEIRPSRFNSTQNNE</sequence>
<evidence type="ECO:0000256" key="1">
    <source>
        <dbReference type="ARBA" id="ARBA00023015"/>
    </source>
</evidence>
<dbReference type="SMART" id="SM00421">
    <property type="entry name" value="HTH_LUXR"/>
    <property type="match status" value="1"/>
</dbReference>
<feature type="domain" description="HTH luxR-type" evidence="4">
    <location>
        <begin position="17"/>
        <end position="82"/>
    </location>
</feature>
<dbReference type="Gene3D" id="1.10.10.10">
    <property type="entry name" value="Winged helix-like DNA-binding domain superfamily/Winged helix DNA-binding domain"/>
    <property type="match status" value="1"/>
</dbReference>
<protein>
    <submittedName>
        <fullName evidence="5">Helix-turn-helix transcriptional regulator</fullName>
    </submittedName>
</protein>
<dbReference type="CDD" id="cd06170">
    <property type="entry name" value="LuxR_C_like"/>
    <property type="match status" value="1"/>
</dbReference>
<dbReference type="PANTHER" id="PTHR44688:SF16">
    <property type="entry name" value="DNA-BINDING TRANSCRIPTIONAL ACTIVATOR DEVR_DOSR"/>
    <property type="match status" value="1"/>
</dbReference>
<accession>A0A6M1TDI9</accession>